<dbReference type="Gene3D" id="2.40.70.10">
    <property type="entry name" value="Acid Proteases"/>
    <property type="match status" value="1"/>
</dbReference>
<keyword evidence="1" id="KW-0378">Hydrolase</keyword>
<dbReference type="GeneID" id="131806739"/>
<dbReference type="InterPro" id="IPR021109">
    <property type="entry name" value="Peptidase_aspartic_dom_sf"/>
</dbReference>
<dbReference type="InterPro" id="IPR043128">
    <property type="entry name" value="Rev_trsase/Diguanyl_cyclase"/>
</dbReference>
<dbReference type="SUPFAM" id="SSF56672">
    <property type="entry name" value="DNA/RNA polymerases"/>
    <property type="match status" value="1"/>
</dbReference>
<dbReference type="Gene3D" id="3.10.10.10">
    <property type="entry name" value="HIV Type 1 Reverse Transcriptase, subunit A, domain 1"/>
    <property type="match status" value="1"/>
</dbReference>
<dbReference type="CDD" id="cd01644">
    <property type="entry name" value="RT_pepA17"/>
    <property type="match status" value="1"/>
</dbReference>
<dbReference type="Pfam" id="PF00078">
    <property type="entry name" value="RVT_1"/>
    <property type="match status" value="1"/>
</dbReference>
<protein>
    <submittedName>
        <fullName evidence="4">Uncharacterized protein LOC131806739</fullName>
    </submittedName>
</protein>
<dbReference type="PANTHER" id="PTHR47331">
    <property type="entry name" value="PHD-TYPE DOMAIN-CONTAINING PROTEIN"/>
    <property type="match status" value="1"/>
</dbReference>
<gene>
    <name evidence="4" type="primary">LOC131806739</name>
</gene>
<dbReference type="InterPro" id="IPR001995">
    <property type="entry name" value="Peptidase_A2_cat"/>
</dbReference>
<dbReference type="RefSeq" id="XP_058987369.1">
    <property type="nucleotide sequence ID" value="XM_059131386.1"/>
</dbReference>
<dbReference type="Gene3D" id="3.30.70.270">
    <property type="match status" value="1"/>
</dbReference>
<keyword evidence="3" id="KW-1185">Reference proteome</keyword>
<dbReference type="PROSITE" id="PS50175">
    <property type="entry name" value="ASP_PROT_RETROV"/>
    <property type="match status" value="1"/>
</dbReference>
<name>A0ABM3VNI8_MUSDO</name>
<accession>A0ABM3VNI8</accession>
<evidence type="ECO:0000256" key="1">
    <source>
        <dbReference type="ARBA" id="ARBA00022801"/>
    </source>
</evidence>
<organism evidence="3 4">
    <name type="scientific">Musca domestica</name>
    <name type="common">House fly</name>
    <dbReference type="NCBI Taxonomy" id="7370"/>
    <lineage>
        <taxon>Eukaryota</taxon>
        <taxon>Metazoa</taxon>
        <taxon>Ecdysozoa</taxon>
        <taxon>Arthropoda</taxon>
        <taxon>Hexapoda</taxon>
        <taxon>Insecta</taxon>
        <taxon>Pterygota</taxon>
        <taxon>Neoptera</taxon>
        <taxon>Endopterygota</taxon>
        <taxon>Diptera</taxon>
        <taxon>Brachycera</taxon>
        <taxon>Muscomorpha</taxon>
        <taxon>Muscoidea</taxon>
        <taxon>Muscidae</taxon>
        <taxon>Musca</taxon>
    </lineage>
</organism>
<dbReference type="Proteomes" id="UP001652621">
    <property type="component" value="Unplaced"/>
</dbReference>
<feature type="domain" description="Peptidase A2" evidence="2">
    <location>
        <begin position="470"/>
        <end position="506"/>
    </location>
</feature>
<dbReference type="InterPro" id="IPR000477">
    <property type="entry name" value="RT_dom"/>
</dbReference>
<reference evidence="4" key="1">
    <citation type="submission" date="2025-08" db="UniProtKB">
        <authorList>
            <consortium name="RefSeq"/>
        </authorList>
    </citation>
    <scope>IDENTIFICATION</scope>
    <source>
        <strain evidence="4">Aabys</strain>
        <tissue evidence="4">Whole body</tissue>
    </source>
</reference>
<sequence length="976" mass="110863">MANVQELISQQEERGSNFEKFVSTIKKAPLERRTEEFYKSKLDELRLLWQNFEKAENRICDDPSLSEDDPYIARNLYRTIGEKFSSTMEYIDAEIKKLRSAKSKPVPTLREKSTEVVAGDKIPSRVDGLVRMINARMSALSRHLQGLGTIEAEQPKQFYSIKEDTIKKLWNQITELYDEILQQIEDPSKIGLSQENYDMLEDSVQDNLIKLAVLKDKCSETVTIAPQLGIERILSQPNGTSSTASIKALHDTTKECMLALNNLQIDTTSWDALLIQLITKKLDHALYIRFMQSLANPKEVPTMKELFSFLELQFESMESIGKAASTHKSSTKTVSSVTSVEDHRSCKLCKNDSHPIYHCKKFLAMTEGERLKWIQQHKLCVNCFKSDHAAKTCFSGNCKICSNKHNTLLHLPKRSQPSPKASNQSPPTKIDIAPVNVTAVSSASAEDQKNVILATARVIIKATNGMSGEFRAVLDSGSQVNIVTERLIQKLSLRTADASLSISGVGRIQKKAYHRVNIQMLSSNSEFSTNLEAFVLPTIIPPQPNHDLDIQNWQIPKNIRLADPNFNVQGKIDILLGAEFYFSLMQPGTIKLNGHQPILQNTALGWIVGGLIQQSSTDDTSAALTCAIFSETSLEQAIEKLWKLEEVESTEKVMSPLETLCESHFNQHVKTDQNGRFIVSFPFQESPTALGKSHAMAYNRFMSLERRLLQKEDIRSQYITFMREYEQLGHMQKIDVCTVSNPKYFIPHHCVLKPDSTTTKLRVVFDASAKTSSGQSLNDLMYTGPIVQSELFSILLRFRLPKFVFTTDIEKMYRQILMHPDDQRYQLIIWREDPSHPVSYYKLNTVTYGTRSAPYLATKCLQKIANENMERYPLGSQMLKDNFYMDDGLGGADSLSTAIEIQKELITILKQHGFILRKWSSNTPRLLKDIPQSDREVNLDLNESQTIKTLGLYWMPQADQFCVKRTLIIMKSYQNE</sequence>
<proteinExistence type="predicted"/>
<evidence type="ECO:0000259" key="2">
    <source>
        <dbReference type="PROSITE" id="PS50175"/>
    </source>
</evidence>
<dbReference type="InterPro" id="IPR043502">
    <property type="entry name" value="DNA/RNA_pol_sf"/>
</dbReference>
<evidence type="ECO:0000313" key="4">
    <source>
        <dbReference type="RefSeq" id="XP_058987369.1"/>
    </source>
</evidence>
<evidence type="ECO:0000313" key="3">
    <source>
        <dbReference type="Proteomes" id="UP001652621"/>
    </source>
</evidence>